<evidence type="ECO:0000259" key="19">
    <source>
        <dbReference type="PROSITE" id="PS51483"/>
    </source>
</evidence>
<dbReference type="SUPFAM" id="SSF50249">
    <property type="entry name" value="Nucleic acid-binding proteins"/>
    <property type="match status" value="1"/>
</dbReference>
<feature type="domain" description="TRNA-binding" evidence="17">
    <location>
        <begin position="42"/>
        <end position="155"/>
    </location>
</feature>
<dbReference type="OrthoDB" id="9805455at2"/>
<evidence type="ECO:0000256" key="11">
    <source>
        <dbReference type="ARBA" id="ARBA00022884"/>
    </source>
</evidence>
<evidence type="ECO:0000256" key="1">
    <source>
        <dbReference type="ARBA" id="ARBA00004496"/>
    </source>
</evidence>
<dbReference type="PROSITE" id="PS50886">
    <property type="entry name" value="TRBD"/>
    <property type="match status" value="1"/>
</dbReference>
<dbReference type="InterPro" id="IPR005121">
    <property type="entry name" value="Fdx_antiC-bd"/>
</dbReference>
<dbReference type="STRING" id="82805.SAMN04487998_0590"/>
<evidence type="ECO:0000256" key="5">
    <source>
        <dbReference type="ARBA" id="ARBA00022555"/>
    </source>
</evidence>
<dbReference type="GO" id="GO:0000287">
    <property type="term" value="F:magnesium ion binding"/>
    <property type="evidence" value="ECO:0007669"/>
    <property type="project" value="UniProtKB-UniRule"/>
</dbReference>
<evidence type="ECO:0000256" key="10">
    <source>
        <dbReference type="ARBA" id="ARBA00022842"/>
    </source>
</evidence>
<gene>
    <name evidence="15" type="primary">pheT</name>
    <name evidence="20" type="ORF">SAMN04487998_0590</name>
</gene>
<keyword evidence="8 15" id="KW-0547">Nucleotide-binding</keyword>
<dbReference type="SMART" id="SM00874">
    <property type="entry name" value="B5"/>
    <property type="match status" value="1"/>
</dbReference>
<feature type="binding site" evidence="15">
    <location>
        <position position="501"/>
    </location>
    <ligand>
        <name>Mg(2+)</name>
        <dbReference type="ChEBI" id="CHEBI:18420"/>
        <note>shared with alpha subunit</note>
    </ligand>
</feature>
<evidence type="ECO:0000256" key="16">
    <source>
        <dbReference type="PROSITE-ProRule" id="PRU00209"/>
    </source>
</evidence>
<dbReference type="Pfam" id="PF03147">
    <property type="entry name" value="FDX-ACB"/>
    <property type="match status" value="1"/>
</dbReference>
<evidence type="ECO:0000256" key="7">
    <source>
        <dbReference type="ARBA" id="ARBA00022723"/>
    </source>
</evidence>
<dbReference type="GO" id="GO:0009328">
    <property type="term" value="C:phenylalanine-tRNA ligase complex"/>
    <property type="evidence" value="ECO:0007669"/>
    <property type="project" value="TreeGrafter"/>
</dbReference>
<dbReference type="Gene3D" id="3.30.930.10">
    <property type="entry name" value="Bira Bifunctional Protein, Domain 2"/>
    <property type="match status" value="1"/>
</dbReference>
<dbReference type="CDD" id="cd00769">
    <property type="entry name" value="PheRS_beta_core"/>
    <property type="match status" value="1"/>
</dbReference>
<dbReference type="InterPro" id="IPR041616">
    <property type="entry name" value="PheRS_beta_core"/>
</dbReference>
<dbReference type="InterPro" id="IPR033714">
    <property type="entry name" value="tRNA_bind_bactPheRS"/>
</dbReference>
<evidence type="ECO:0000256" key="3">
    <source>
        <dbReference type="ARBA" id="ARBA00011209"/>
    </source>
</evidence>
<dbReference type="HAMAP" id="MF_00283">
    <property type="entry name" value="Phe_tRNA_synth_beta1"/>
    <property type="match status" value="1"/>
</dbReference>
<comment type="subcellular location">
    <subcellularLocation>
        <location evidence="1 15">Cytoplasm</location>
    </subcellularLocation>
</comment>
<keyword evidence="11 16" id="KW-0694">RNA-binding</keyword>
<keyword evidence="6 15" id="KW-0436">Ligase</keyword>
<dbReference type="Pfam" id="PF03483">
    <property type="entry name" value="B3_4"/>
    <property type="match status" value="1"/>
</dbReference>
<evidence type="ECO:0000256" key="14">
    <source>
        <dbReference type="ARBA" id="ARBA00049255"/>
    </source>
</evidence>
<dbReference type="Gene3D" id="2.40.50.140">
    <property type="entry name" value="Nucleic acid-binding proteins"/>
    <property type="match status" value="1"/>
</dbReference>
<evidence type="ECO:0000256" key="13">
    <source>
        <dbReference type="ARBA" id="ARBA00023146"/>
    </source>
</evidence>
<dbReference type="InterPro" id="IPR005147">
    <property type="entry name" value="tRNA_synthase_B5-dom"/>
</dbReference>
<evidence type="ECO:0000256" key="6">
    <source>
        <dbReference type="ARBA" id="ARBA00022598"/>
    </source>
</evidence>
<feature type="binding site" evidence="15">
    <location>
        <position position="510"/>
    </location>
    <ligand>
        <name>Mg(2+)</name>
        <dbReference type="ChEBI" id="CHEBI:18420"/>
        <note>shared with alpha subunit</note>
    </ligand>
</feature>
<sequence length="842" mass="92015">MKISYDWLRTLIPTDKPAAEIGALLTGSGLEVESIEELESVPGGLRGLVLGTVLTREKHPDADKLSLTTVDVGDATPRQIVCGAPNVAAGQRVVVALEGAMLYPTGGEPFKIKKSKIRGAASEGMICAEDEIGLGQSHAGIMVLDTDLPNGTPAADYFGLGSDAVFEIGLTPNRADAASHYGVARELRALLRQPCHLPDVSGFRAPAEATVNVKVTLEDPAAAPRYAGLLLENVRVAPSPEWLQRRLRSIGLAPINNVVDVTNFVLHELGQPLHAFDADQLAGHHIRVKRAEIGEKFITLDGVERTLRADDLVIADGSGQPLALAGVFGGQTSGVSDQTTRVFLESAYFAPAVVRKTAQTHQLKTDASFRFERGTDPNMVPLALKRAALLLQEVAGATVAAPVVDEYPEPIEPTLVRLRLSRVEKLVGQFIEPARIRQILTDLDILITEEIMNSESGILNSEETTQPAEEGANSVIQNSESLIQNSAPTEWVLAVPPHKVDVTREADVIEEILRIYGYNNVALRPHNSASFLARFPNPDPEIIRQNVARLLSGQGFSEIITNSITNSRYFETEDAPDAGLVHLLNFNSAELNVLRPSLLPSGLEVVRHNVNRRQRDLKLYEFGKTYRQLPGGGHEEQNQLVIYLTGNTAAETWQQKSAKSSFHQLAGAVQQVLAALGFPEPASRPVEHPYLAGGLTLLAQNQPVARLGAVSAAVLKRLDVSQPVWFAELDWDGLMRKYKSRLVAQELPKFPEVRRDLSLVVDRTVTFDQLRQIARRAEKKLLRQVNVFDVYEGDNLGAGKKSYSVSFLLQDATQTLTDQAIDQVMNRLIQQFEQQAGAVIRR</sequence>
<reference evidence="21" key="1">
    <citation type="submission" date="2016-10" db="EMBL/GenBank/DDBJ databases">
        <authorList>
            <person name="Varghese N."/>
            <person name="Submissions S."/>
        </authorList>
    </citation>
    <scope>NUCLEOTIDE SEQUENCE [LARGE SCALE GENOMIC DNA]</scope>
    <source>
        <strain evidence="21">DSM 15310</strain>
    </source>
</reference>
<keyword evidence="9 15" id="KW-0067">ATP-binding</keyword>
<keyword evidence="4 15" id="KW-0963">Cytoplasm</keyword>
<keyword evidence="13 15" id="KW-0030">Aminoacyl-tRNA synthetase</keyword>
<dbReference type="Pfam" id="PF01588">
    <property type="entry name" value="tRNA_bind"/>
    <property type="match status" value="1"/>
</dbReference>
<evidence type="ECO:0000256" key="8">
    <source>
        <dbReference type="ARBA" id="ARBA00022741"/>
    </source>
</evidence>
<dbReference type="RefSeq" id="WP_092768071.1">
    <property type="nucleotide sequence ID" value="NZ_FOHS01000001.1"/>
</dbReference>
<dbReference type="SUPFAM" id="SSF56037">
    <property type="entry name" value="PheT/TilS domain"/>
    <property type="match status" value="1"/>
</dbReference>
<dbReference type="SUPFAM" id="SSF46955">
    <property type="entry name" value="Putative DNA-binding domain"/>
    <property type="match status" value="1"/>
</dbReference>
<dbReference type="InterPro" id="IPR020825">
    <property type="entry name" value="Phe-tRNA_synthase-like_B3/B4"/>
</dbReference>
<dbReference type="FunFam" id="3.50.40.10:FF:000001">
    <property type="entry name" value="Phenylalanine--tRNA ligase beta subunit"/>
    <property type="match status" value="1"/>
</dbReference>
<protein>
    <recommendedName>
        <fullName evidence="15">Phenylalanine--tRNA ligase beta subunit</fullName>
        <ecNumber evidence="15">6.1.1.20</ecNumber>
    </recommendedName>
    <alternativeName>
        <fullName evidence="15">Phenylalanyl-tRNA synthetase beta subunit</fullName>
        <shortName evidence="15">PheRS</shortName>
    </alternativeName>
</protein>
<dbReference type="SUPFAM" id="SSF55681">
    <property type="entry name" value="Class II aaRS and biotin synthetases"/>
    <property type="match status" value="1"/>
</dbReference>
<dbReference type="Pfam" id="PF03484">
    <property type="entry name" value="B5"/>
    <property type="match status" value="1"/>
</dbReference>
<evidence type="ECO:0000313" key="21">
    <source>
        <dbReference type="Proteomes" id="UP000198697"/>
    </source>
</evidence>
<dbReference type="InterPro" id="IPR036690">
    <property type="entry name" value="Fdx_antiC-bd_sf"/>
</dbReference>
<dbReference type="SMART" id="SM00873">
    <property type="entry name" value="B3_4"/>
    <property type="match status" value="1"/>
</dbReference>
<dbReference type="Proteomes" id="UP000198697">
    <property type="component" value="Unassembled WGS sequence"/>
</dbReference>
<comment type="subunit">
    <text evidence="3 15">Tetramer of two alpha and two beta subunits.</text>
</comment>
<dbReference type="SUPFAM" id="SSF54991">
    <property type="entry name" value="Anticodon-binding domain of PheRS"/>
    <property type="match status" value="1"/>
</dbReference>
<keyword evidence="5 16" id="KW-0820">tRNA-binding</keyword>
<keyword evidence="10 15" id="KW-0460">Magnesium</keyword>
<dbReference type="FunFam" id="3.30.70.380:FF:000001">
    <property type="entry name" value="Phenylalanine--tRNA ligase beta subunit"/>
    <property type="match status" value="1"/>
</dbReference>
<dbReference type="PROSITE" id="PS51447">
    <property type="entry name" value="FDX_ACB"/>
    <property type="match status" value="1"/>
</dbReference>
<evidence type="ECO:0000256" key="9">
    <source>
        <dbReference type="ARBA" id="ARBA00022840"/>
    </source>
</evidence>
<dbReference type="GO" id="GO:0005524">
    <property type="term" value="F:ATP binding"/>
    <property type="evidence" value="ECO:0007669"/>
    <property type="project" value="UniProtKB-UniRule"/>
</dbReference>
<keyword evidence="7 15" id="KW-0479">Metal-binding</keyword>
<dbReference type="GO" id="GO:0000049">
    <property type="term" value="F:tRNA binding"/>
    <property type="evidence" value="ECO:0007669"/>
    <property type="project" value="UniProtKB-UniRule"/>
</dbReference>
<dbReference type="NCBIfam" id="TIGR00472">
    <property type="entry name" value="pheT_bact"/>
    <property type="match status" value="1"/>
</dbReference>
<dbReference type="PROSITE" id="PS51483">
    <property type="entry name" value="B5"/>
    <property type="match status" value="1"/>
</dbReference>
<dbReference type="Gene3D" id="3.50.40.10">
    <property type="entry name" value="Phenylalanyl-trna Synthetase, Chain B, domain 3"/>
    <property type="match status" value="1"/>
</dbReference>
<comment type="cofactor">
    <cofactor evidence="15">
        <name>Mg(2+)</name>
        <dbReference type="ChEBI" id="CHEBI:18420"/>
    </cofactor>
    <text evidence="15">Binds 2 magnesium ions per tetramer.</text>
</comment>
<evidence type="ECO:0000259" key="17">
    <source>
        <dbReference type="PROSITE" id="PS50886"/>
    </source>
</evidence>
<dbReference type="NCBIfam" id="NF045760">
    <property type="entry name" value="YtpR"/>
    <property type="match status" value="1"/>
</dbReference>
<dbReference type="Gene3D" id="3.30.70.380">
    <property type="entry name" value="Ferrodoxin-fold anticodon-binding domain"/>
    <property type="match status" value="1"/>
</dbReference>
<dbReference type="AlphaFoldDB" id="A0A1I0A4J3"/>
<dbReference type="GO" id="GO:0006432">
    <property type="term" value="P:phenylalanyl-tRNA aminoacylation"/>
    <property type="evidence" value="ECO:0007669"/>
    <property type="project" value="UniProtKB-UniRule"/>
</dbReference>
<evidence type="ECO:0000313" key="20">
    <source>
        <dbReference type="EMBL" id="SES89074.1"/>
    </source>
</evidence>
<dbReference type="InterPro" id="IPR002547">
    <property type="entry name" value="tRNA-bd_dom"/>
</dbReference>
<dbReference type="EC" id="6.1.1.20" evidence="15"/>
<feature type="binding site" evidence="15">
    <location>
        <position position="507"/>
    </location>
    <ligand>
        <name>Mg(2+)</name>
        <dbReference type="ChEBI" id="CHEBI:18420"/>
        <note>shared with alpha subunit</note>
    </ligand>
</feature>
<organism evidence="20 21">
    <name type="scientific">Hymenobacter actinosclerus</name>
    <dbReference type="NCBI Taxonomy" id="82805"/>
    <lineage>
        <taxon>Bacteria</taxon>
        <taxon>Pseudomonadati</taxon>
        <taxon>Bacteroidota</taxon>
        <taxon>Cytophagia</taxon>
        <taxon>Cytophagales</taxon>
        <taxon>Hymenobacteraceae</taxon>
        <taxon>Hymenobacter</taxon>
    </lineage>
</organism>
<dbReference type="PANTHER" id="PTHR10947">
    <property type="entry name" value="PHENYLALANYL-TRNA SYNTHETASE BETA CHAIN AND LEUCINE-RICH REPEAT-CONTAINING PROTEIN 47"/>
    <property type="match status" value="1"/>
</dbReference>
<dbReference type="Pfam" id="PF17759">
    <property type="entry name" value="tRNA_synthFbeta"/>
    <property type="match status" value="1"/>
</dbReference>
<dbReference type="PANTHER" id="PTHR10947:SF0">
    <property type="entry name" value="PHENYLALANINE--TRNA LIGASE BETA SUBUNIT"/>
    <property type="match status" value="1"/>
</dbReference>
<dbReference type="InterPro" id="IPR045060">
    <property type="entry name" value="Phe-tRNA-ligase_IIc_bsu"/>
</dbReference>
<dbReference type="InterPro" id="IPR005146">
    <property type="entry name" value="B3/B4_tRNA-bd"/>
</dbReference>
<dbReference type="SMART" id="SM00896">
    <property type="entry name" value="FDX-ACB"/>
    <property type="match status" value="1"/>
</dbReference>
<dbReference type="InterPro" id="IPR009061">
    <property type="entry name" value="DNA-bd_dom_put_sf"/>
</dbReference>
<dbReference type="InterPro" id="IPR004532">
    <property type="entry name" value="Phe-tRNA-ligase_IIc_bsu_bact"/>
</dbReference>
<dbReference type="EMBL" id="FOHS01000001">
    <property type="protein sequence ID" value="SES89074.1"/>
    <property type="molecule type" value="Genomic_DNA"/>
</dbReference>
<evidence type="ECO:0000256" key="2">
    <source>
        <dbReference type="ARBA" id="ARBA00008653"/>
    </source>
</evidence>
<feature type="domain" description="FDX-ACB" evidence="18">
    <location>
        <begin position="748"/>
        <end position="841"/>
    </location>
</feature>
<dbReference type="Gene3D" id="3.30.56.10">
    <property type="match status" value="2"/>
</dbReference>
<comment type="catalytic activity">
    <reaction evidence="14 15">
        <text>tRNA(Phe) + L-phenylalanine + ATP = L-phenylalanyl-tRNA(Phe) + AMP + diphosphate + H(+)</text>
        <dbReference type="Rhea" id="RHEA:19413"/>
        <dbReference type="Rhea" id="RHEA-COMP:9668"/>
        <dbReference type="Rhea" id="RHEA-COMP:9699"/>
        <dbReference type="ChEBI" id="CHEBI:15378"/>
        <dbReference type="ChEBI" id="CHEBI:30616"/>
        <dbReference type="ChEBI" id="CHEBI:33019"/>
        <dbReference type="ChEBI" id="CHEBI:58095"/>
        <dbReference type="ChEBI" id="CHEBI:78442"/>
        <dbReference type="ChEBI" id="CHEBI:78531"/>
        <dbReference type="ChEBI" id="CHEBI:456215"/>
        <dbReference type="EC" id="6.1.1.20"/>
    </reaction>
</comment>
<dbReference type="FunFam" id="2.40.50.140:FF:000045">
    <property type="entry name" value="Phenylalanine--tRNA ligase beta subunit"/>
    <property type="match status" value="1"/>
</dbReference>
<evidence type="ECO:0000256" key="4">
    <source>
        <dbReference type="ARBA" id="ARBA00022490"/>
    </source>
</evidence>
<evidence type="ECO:0000256" key="12">
    <source>
        <dbReference type="ARBA" id="ARBA00022917"/>
    </source>
</evidence>
<name>A0A1I0A4J3_9BACT</name>
<dbReference type="InterPro" id="IPR045864">
    <property type="entry name" value="aa-tRNA-synth_II/BPL/LPL"/>
</dbReference>
<dbReference type="InterPro" id="IPR012340">
    <property type="entry name" value="NA-bd_OB-fold"/>
</dbReference>
<keyword evidence="21" id="KW-1185">Reference proteome</keyword>
<dbReference type="GO" id="GO:0004826">
    <property type="term" value="F:phenylalanine-tRNA ligase activity"/>
    <property type="evidence" value="ECO:0007669"/>
    <property type="project" value="UniProtKB-UniRule"/>
</dbReference>
<evidence type="ECO:0000259" key="18">
    <source>
        <dbReference type="PROSITE" id="PS51447"/>
    </source>
</evidence>
<keyword evidence="12 15" id="KW-0648">Protein biosynthesis</keyword>
<dbReference type="CDD" id="cd02796">
    <property type="entry name" value="tRNA_bind_bactPheRS"/>
    <property type="match status" value="1"/>
</dbReference>
<proteinExistence type="inferred from homology"/>
<comment type="similarity">
    <text evidence="2 15">Belongs to the phenylalanyl-tRNA synthetase beta subunit family. Type 1 subfamily.</text>
</comment>
<feature type="domain" description="B5" evidence="19">
    <location>
        <begin position="411"/>
        <end position="523"/>
    </location>
</feature>
<accession>A0A1I0A4J3</accession>
<evidence type="ECO:0000256" key="15">
    <source>
        <dbReference type="HAMAP-Rule" id="MF_00283"/>
    </source>
</evidence>
<feature type="binding site" evidence="15">
    <location>
        <position position="511"/>
    </location>
    <ligand>
        <name>Mg(2+)</name>
        <dbReference type="ChEBI" id="CHEBI:18420"/>
        <note>shared with alpha subunit</note>
    </ligand>
</feature>